<dbReference type="GO" id="GO:0015986">
    <property type="term" value="P:proton motive force-driven ATP synthesis"/>
    <property type="evidence" value="ECO:0007669"/>
    <property type="project" value="InterPro"/>
</dbReference>
<comment type="similarity">
    <text evidence="2 14">Belongs to the ATPase protein 8 family.</text>
</comment>
<keyword evidence="3 14" id="KW-0813">Transport</keyword>
<sequence length="54" mass="6329">MPQLNPDPWFFTLMASWAVFLTIIPTKVLAYAQPNEPTLTSTHIHKFGSWNWPW</sequence>
<dbReference type="PANTHER" id="PTHR39937:SF1">
    <property type="entry name" value="ATP SYNTHASE PROTEIN 8"/>
    <property type="match status" value="1"/>
</dbReference>
<comment type="function">
    <text evidence="12">Subunit 8, of the mitochondrial membrane ATP synthase complex (F(1)F(0) ATP synthase or Complex V) that produces ATP from ADP in the presence of a proton gradient across the membrane which is generated by electron transport complexes of the respiratory chain. ATP synthase complex consist of a soluble F(1) head domain - the catalytic core - and a membrane F(1) domain - the membrane proton channel. These two domains are linked by a central stalk rotating inside the F(1) region and a stationary peripheral stalk. During catalysis, ATP synthesis in the catalytic domain of F(1) is coupled via a rotary mechanism of the central stalk subunits to proton translocation. In vivo, can only synthesize ATP although its ATP hydrolase activity can be activated artificially in vitro. Part of the complex F(0) domain.</text>
</comment>
<keyword evidence="9 14" id="KW-0496">Mitochondrion</keyword>
<evidence type="ECO:0000256" key="2">
    <source>
        <dbReference type="ARBA" id="ARBA00008892"/>
    </source>
</evidence>
<protein>
    <recommendedName>
        <fullName evidence="14">ATP synthase complex subunit 8</fullName>
    </recommendedName>
</protein>
<keyword evidence="8 14" id="KW-0406">Ion transport</keyword>
<dbReference type="EMBL" id="KT428894">
    <property type="protein sequence ID" value="ALN11768.1"/>
    <property type="molecule type" value="Genomic_DNA"/>
</dbReference>
<dbReference type="GO" id="GO:0031966">
    <property type="term" value="C:mitochondrial membrane"/>
    <property type="evidence" value="ECO:0007669"/>
    <property type="project" value="UniProtKB-SubCell"/>
</dbReference>
<evidence type="ECO:0000256" key="8">
    <source>
        <dbReference type="ARBA" id="ARBA00023065"/>
    </source>
</evidence>
<dbReference type="PANTHER" id="PTHR39937">
    <property type="entry name" value="ATP SYNTHASE PROTEIN 8"/>
    <property type="match status" value="1"/>
</dbReference>
<evidence type="ECO:0000256" key="12">
    <source>
        <dbReference type="ARBA" id="ARBA00053067"/>
    </source>
</evidence>
<evidence type="ECO:0000256" key="11">
    <source>
        <dbReference type="ARBA" id="ARBA00023310"/>
    </source>
</evidence>
<keyword evidence="10" id="KW-0472">Membrane</keyword>
<dbReference type="Pfam" id="PF00895">
    <property type="entry name" value="ATP-synt_8"/>
    <property type="match status" value="1"/>
</dbReference>
<keyword evidence="4 14" id="KW-0138">CF(0)</keyword>
<organism evidence="15">
    <name type="scientific">Opsaridium microlepis</name>
    <name type="common">mpasa</name>
    <dbReference type="NCBI Taxonomy" id="1346795"/>
    <lineage>
        <taxon>Eukaryota</taxon>
        <taxon>Metazoa</taxon>
        <taxon>Chordata</taxon>
        <taxon>Craniata</taxon>
        <taxon>Vertebrata</taxon>
        <taxon>Euteleostomi</taxon>
        <taxon>Actinopterygii</taxon>
        <taxon>Neopterygii</taxon>
        <taxon>Teleostei</taxon>
        <taxon>Ostariophysi</taxon>
        <taxon>Cypriniformes</taxon>
        <taxon>Danionidae</taxon>
        <taxon>Chedrinae</taxon>
        <taxon>Opsaridium</taxon>
    </lineage>
</organism>
<dbReference type="InterPro" id="IPR001421">
    <property type="entry name" value="ATP8_metazoa"/>
</dbReference>
<keyword evidence="5 14" id="KW-0812">Transmembrane</keyword>
<dbReference type="AlphaFoldDB" id="A0A0S2A3D1"/>
<comment type="subunit">
    <text evidence="13">Component of the ATP synthase complex composed at least of ATP5F1A/subunit alpha, ATP5F1B/subunit beta, ATP5MC1/subunit c (homooctomer), MT-ATP6/subunit a, MT-ATP8/subunit 8, ATP5ME/subunit e, ATP5MF/subunit f, ATP5MG/subunit g, ATP5MK/subunit k, ATP5MJ/subunit j, ATP5F1C/subunit gamma, ATP5F1D/subunit delta, ATP5F1E/subunit epsilon, ATP5PF/subunit F6, ATP5PB/subunit b, ATP5PD/subunit d, ATP5PO/subunit OSCP. ATP synthase complex consists of a soluble F(1) head domain (subunits alpha(3) and beta(3)) - the catalytic core - and a membrane F(0) domain - the membrane proton channel (subunits c, a, 8, e, f, g, k and j). These two domains are linked by a central stalk (subunits gamma, delta, and epsilon) rotating inside the F1 region and a stationary peripheral stalk (subunits F6, b, d, and OSCP).</text>
</comment>
<evidence type="ECO:0000256" key="5">
    <source>
        <dbReference type="ARBA" id="ARBA00022692"/>
    </source>
</evidence>
<dbReference type="GO" id="GO:0045259">
    <property type="term" value="C:proton-transporting ATP synthase complex"/>
    <property type="evidence" value="ECO:0007669"/>
    <property type="project" value="UniProtKB-KW"/>
</dbReference>
<gene>
    <name evidence="15" type="primary">ATP8</name>
</gene>
<evidence type="ECO:0000256" key="14">
    <source>
        <dbReference type="RuleBase" id="RU003661"/>
    </source>
</evidence>
<comment type="subcellular location">
    <subcellularLocation>
        <location evidence="1 14">Mitochondrion membrane</location>
        <topology evidence="1 14">Single-pass membrane protein</topology>
    </subcellularLocation>
</comment>
<evidence type="ECO:0000256" key="1">
    <source>
        <dbReference type="ARBA" id="ARBA00004304"/>
    </source>
</evidence>
<proteinExistence type="inferred from homology"/>
<evidence type="ECO:0000256" key="7">
    <source>
        <dbReference type="ARBA" id="ARBA00022989"/>
    </source>
</evidence>
<evidence type="ECO:0000256" key="3">
    <source>
        <dbReference type="ARBA" id="ARBA00022448"/>
    </source>
</evidence>
<keyword evidence="7" id="KW-1133">Transmembrane helix</keyword>
<geneLocation type="mitochondrion" evidence="15"/>
<evidence type="ECO:0000256" key="9">
    <source>
        <dbReference type="ARBA" id="ARBA00023128"/>
    </source>
</evidence>
<dbReference type="GO" id="GO:0015078">
    <property type="term" value="F:proton transmembrane transporter activity"/>
    <property type="evidence" value="ECO:0007669"/>
    <property type="project" value="InterPro"/>
</dbReference>
<dbReference type="InterPro" id="IPR050635">
    <property type="entry name" value="ATPase_protein_8"/>
</dbReference>
<keyword evidence="6 14" id="KW-0375">Hydrogen ion transport</keyword>
<evidence type="ECO:0000256" key="4">
    <source>
        <dbReference type="ARBA" id="ARBA00022547"/>
    </source>
</evidence>
<accession>A0A0S2A3D1</accession>
<evidence type="ECO:0000256" key="6">
    <source>
        <dbReference type="ARBA" id="ARBA00022781"/>
    </source>
</evidence>
<evidence type="ECO:0000256" key="10">
    <source>
        <dbReference type="ARBA" id="ARBA00023136"/>
    </source>
</evidence>
<reference evidence="15" key="1">
    <citation type="submission" date="2015-08" db="EMBL/GenBank/DDBJ databases">
        <title>Complete Mitochondrial Genome of Opsaridium microlepis.</title>
        <authorList>
            <person name="Bi G."/>
        </authorList>
    </citation>
    <scope>NUCLEOTIDE SEQUENCE</scope>
</reference>
<name>A0A0S2A3D1_9TELE</name>
<keyword evidence="11" id="KW-0066">ATP synthesis</keyword>
<evidence type="ECO:0000313" key="15">
    <source>
        <dbReference type="EMBL" id="ALN11768.1"/>
    </source>
</evidence>
<evidence type="ECO:0000256" key="13">
    <source>
        <dbReference type="ARBA" id="ARBA00064647"/>
    </source>
</evidence>